<dbReference type="KEGG" id="qso:IRL76_10975"/>
<protein>
    <submittedName>
        <fullName evidence="2">Rhodanese-like domain-containing protein</fullName>
    </submittedName>
</protein>
<accession>A0A7S8IUA4</accession>
<name>A0A7S8IUA4_9SPHN</name>
<dbReference type="PANTHER" id="PTHR44086">
    <property type="entry name" value="THIOSULFATE SULFURTRANSFERASE RDL2, MITOCHONDRIAL-RELATED"/>
    <property type="match status" value="1"/>
</dbReference>
<dbReference type="InterPro" id="IPR001763">
    <property type="entry name" value="Rhodanese-like_dom"/>
</dbReference>
<dbReference type="Pfam" id="PF00581">
    <property type="entry name" value="Rhodanese"/>
    <property type="match status" value="1"/>
</dbReference>
<evidence type="ECO:0000259" key="1">
    <source>
        <dbReference type="PROSITE" id="PS50206"/>
    </source>
</evidence>
<dbReference type="AlphaFoldDB" id="A0A7S8IUA4"/>
<sequence>MFGFGNRKPIREIMPAELHDMIVAGTAIVVDVREPGEFQGGHVPGAINLPLSRFDPGQLPQAEGKKIVLNCAAGMRSAKALKMCGDLPVDTHLRGGMGMWLRTGLPVERG</sequence>
<keyword evidence="3" id="KW-1185">Reference proteome</keyword>
<feature type="domain" description="Rhodanese" evidence="1">
    <location>
        <begin position="23"/>
        <end position="109"/>
    </location>
</feature>
<dbReference type="InterPro" id="IPR001307">
    <property type="entry name" value="Thiosulphate_STrfase_CS"/>
</dbReference>
<dbReference type="GO" id="GO:0004792">
    <property type="term" value="F:thiosulfate-cyanide sulfurtransferase activity"/>
    <property type="evidence" value="ECO:0007669"/>
    <property type="project" value="InterPro"/>
</dbReference>
<proteinExistence type="predicted"/>
<dbReference type="EMBL" id="CP064654">
    <property type="protein sequence ID" value="QPC98372.1"/>
    <property type="molecule type" value="Genomic_DNA"/>
</dbReference>
<dbReference type="SUPFAM" id="SSF52821">
    <property type="entry name" value="Rhodanese/Cell cycle control phosphatase"/>
    <property type="match status" value="1"/>
</dbReference>
<evidence type="ECO:0000313" key="2">
    <source>
        <dbReference type="EMBL" id="QPC98372.1"/>
    </source>
</evidence>
<dbReference type="PROSITE" id="PS00380">
    <property type="entry name" value="RHODANESE_1"/>
    <property type="match status" value="1"/>
</dbReference>
<reference evidence="2 3" key="1">
    <citation type="submission" date="2020-11" db="EMBL/GenBank/DDBJ databases">
        <title>The genome sequence of Erythrobacter sp. 6D36.</title>
        <authorList>
            <person name="Liu Y."/>
        </authorList>
    </citation>
    <scope>NUCLEOTIDE SEQUENCE [LARGE SCALE GENOMIC DNA]</scope>
    <source>
        <strain evidence="2 3">6D36</strain>
    </source>
</reference>
<gene>
    <name evidence="2" type="ORF">IRL76_10975</name>
</gene>
<dbReference type="PANTHER" id="PTHR44086:SF10">
    <property type="entry name" value="THIOSULFATE SULFURTRANSFERASE_RHODANESE-LIKE DOMAIN-CONTAINING PROTEIN 3"/>
    <property type="match status" value="1"/>
</dbReference>
<dbReference type="PROSITE" id="PS50206">
    <property type="entry name" value="RHODANESE_3"/>
    <property type="match status" value="1"/>
</dbReference>
<dbReference type="SMART" id="SM00450">
    <property type="entry name" value="RHOD"/>
    <property type="match status" value="1"/>
</dbReference>
<dbReference type="InterPro" id="IPR036873">
    <property type="entry name" value="Rhodanese-like_dom_sf"/>
</dbReference>
<evidence type="ECO:0000313" key="3">
    <source>
        <dbReference type="Proteomes" id="UP000594459"/>
    </source>
</evidence>
<organism evidence="2 3">
    <name type="scientific">Qipengyuania soli</name>
    <dbReference type="NCBI Taxonomy" id="2782568"/>
    <lineage>
        <taxon>Bacteria</taxon>
        <taxon>Pseudomonadati</taxon>
        <taxon>Pseudomonadota</taxon>
        <taxon>Alphaproteobacteria</taxon>
        <taxon>Sphingomonadales</taxon>
        <taxon>Erythrobacteraceae</taxon>
        <taxon>Qipengyuania</taxon>
    </lineage>
</organism>
<dbReference type="Proteomes" id="UP000594459">
    <property type="component" value="Chromosome"/>
</dbReference>
<dbReference type="RefSeq" id="WP_246449707.1">
    <property type="nucleotide sequence ID" value="NZ_CP064654.1"/>
</dbReference>
<dbReference type="CDD" id="cd00158">
    <property type="entry name" value="RHOD"/>
    <property type="match status" value="1"/>
</dbReference>
<dbReference type="Gene3D" id="3.40.250.10">
    <property type="entry name" value="Rhodanese-like domain"/>
    <property type="match status" value="1"/>
</dbReference>